<evidence type="ECO:0000313" key="2">
    <source>
        <dbReference type="EMBL" id="PZF78515.1"/>
    </source>
</evidence>
<gene>
    <name evidence="2" type="ORF">DK847_01505</name>
</gene>
<sequence length="87" mass="8615">MNNLLIASAVAAALALPAVAAAQAGPTPAPSYAAEKCFGIAKAGANDCASMTGTHSCAGMSKVDADPNEWVYVPAGYCSRIVGGQTK</sequence>
<name>A0A2W2AT74_9HYPH</name>
<organism evidence="2 3">
    <name type="scientific">Aestuariivirga litoralis</name>
    <dbReference type="NCBI Taxonomy" id="2650924"/>
    <lineage>
        <taxon>Bacteria</taxon>
        <taxon>Pseudomonadati</taxon>
        <taxon>Pseudomonadota</taxon>
        <taxon>Alphaproteobacteria</taxon>
        <taxon>Hyphomicrobiales</taxon>
        <taxon>Aestuariivirgaceae</taxon>
        <taxon>Aestuariivirga</taxon>
    </lineage>
</organism>
<dbReference type="AlphaFoldDB" id="A0A2W2AT74"/>
<evidence type="ECO:0000256" key="1">
    <source>
        <dbReference type="SAM" id="SignalP"/>
    </source>
</evidence>
<evidence type="ECO:0000313" key="3">
    <source>
        <dbReference type="Proteomes" id="UP000248795"/>
    </source>
</evidence>
<proteinExistence type="predicted"/>
<keyword evidence="3" id="KW-1185">Reference proteome</keyword>
<reference evidence="3" key="1">
    <citation type="submission" date="2018-06" db="EMBL/GenBank/DDBJ databases">
        <title>Aestuariibacter litoralis strain KCTC 52945T.</title>
        <authorList>
            <person name="Li X."/>
            <person name="Salam N."/>
            <person name="Li J.-L."/>
            <person name="Chen Y.-M."/>
            <person name="Yang Z.-W."/>
            <person name="Zhang L.-Y."/>
            <person name="Han M.-X."/>
            <person name="Xiao M."/>
            <person name="Li W.-J."/>
        </authorList>
    </citation>
    <scope>NUCLEOTIDE SEQUENCE [LARGE SCALE GENOMIC DNA]</scope>
    <source>
        <strain evidence="3">KCTC 52945</strain>
    </source>
</reference>
<evidence type="ECO:0008006" key="4">
    <source>
        <dbReference type="Google" id="ProtNLM"/>
    </source>
</evidence>
<dbReference type="InterPro" id="IPR018740">
    <property type="entry name" value="DUF2282_membr"/>
</dbReference>
<comment type="caution">
    <text evidence="2">The sequence shown here is derived from an EMBL/GenBank/DDBJ whole genome shotgun (WGS) entry which is preliminary data.</text>
</comment>
<feature type="chain" id="PRO_5016045738" description="DUF2282 domain-containing protein" evidence="1">
    <location>
        <begin position="25"/>
        <end position="87"/>
    </location>
</feature>
<protein>
    <recommendedName>
        <fullName evidence="4">DUF2282 domain-containing protein</fullName>
    </recommendedName>
</protein>
<dbReference type="EMBL" id="QKVK01000001">
    <property type="protein sequence ID" value="PZF78515.1"/>
    <property type="molecule type" value="Genomic_DNA"/>
</dbReference>
<dbReference type="Pfam" id="PF10048">
    <property type="entry name" value="DUF2282"/>
    <property type="match status" value="1"/>
</dbReference>
<feature type="signal peptide" evidence="1">
    <location>
        <begin position="1"/>
        <end position="24"/>
    </location>
</feature>
<keyword evidence="1" id="KW-0732">Signal</keyword>
<dbReference type="RefSeq" id="WP_111195842.1">
    <property type="nucleotide sequence ID" value="NZ_QKVK01000001.1"/>
</dbReference>
<dbReference type="Proteomes" id="UP000248795">
    <property type="component" value="Unassembled WGS sequence"/>
</dbReference>
<accession>A0A2W2AT74</accession>